<dbReference type="EMBL" id="CP133618">
    <property type="protein sequence ID" value="WMV38434.1"/>
    <property type="molecule type" value="Genomic_DNA"/>
</dbReference>
<feature type="region of interest" description="Disordered" evidence="1">
    <location>
        <begin position="1"/>
        <end position="63"/>
    </location>
</feature>
<evidence type="ECO:0000256" key="1">
    <source>
        <dbReference type="SAM" id="MobiDB-lite"/>
    </source>
</evidence>
<evidence type="ECO:0000313" key="3">
    <source>
        <dbReference type="Proteomes" id="UP001234989"/>
    </source>
</evidence>
<dbReference type="AlphaFoldDB" id="A0AAF0ZI63"/>
<name>A0AAF0ZI63_SOLVR</name>
<feature type="compositionally biased region" description="Basic residues" evidence="1">
    <location>
        <begin position="28"/>
        <end position="42"/>
    </location>
</feature>
<keyword evidence="3" id="KW-1185">Reference proteome</keyword>
<gene>
    <name evidence="2" type="ORF">MTR67_031819</name>
</gene>
<sequence>MVNTRFNGIRPRTPVNAPAEEYVARGRGQGRGRGRPRSRSRGRVAPTRDGAPVENSPINEIPHAHHEEIEENVGQEEEVHAETIGIRPLDPVLAQQIMSFLKGLVGPGVFPSVQETQAPANPFIAITIHKVGGTLGTDAFSICYWVLL</sequence>
<organism evidence="2 3">
    <name type="scientific">Solanum verrucosum</name>
    <dbReference type="NCBI Taxonomy" id="315347"/>
    <lineage>
        <taxon>Eukaryota</taxon>
        <taxon>Viridiplantae</taxon>
        <taxon>Streptophyta</taxon>
        <taxon>Embryophyta</taxon>
        <taxon>Tracheophyta</taxon>
        <taxon>Spermatophyta</taxon>
        <taxon>Magnoliopsida</taxon>
        <taxon>eudicotyledons</taxon>
        <taxon>Gunneridae</taxon>
        <taxon>Pentapetalae</taxon>
        <taxon>asterids</taxon>
        <taxon>lamiids</taxon>
        <taxon>Solanales</taxon>
        <taxon>Solanaceae</taxon>
        <taxon>Solanoideae</taxon>
        <taxon>Solaneae</taxon>
        <taxon>Solanum</taxon>
    </lineage>
</organism>
<dbReference type="Proteomes" id="UP001234989">
    <property type="component" value="Chromosome 7"/>
</dbReference>
<proteinExistence type="predicted"/>
<evidence type="ECO:0000313" key="2">
    <source>
        <dbReference type="EMBL" id="WMV38434.1"/>
    </source>
</evidence>
<protein>
    <submittedName>
        <fullName evidence="2">Uncharacterized protein</fullName>
    </submittedName>
</protein>
<accession>A0AAF0ZI63</accession>
<reference evidence="2" key="1">
    <citation type="submission" date="2023-08" db="EMBL/GenBank/DDBJ databases">
        <title>A de novo genome assembly of Solanum verrucosum Schlechtendal, a Mexican diploid species geographically isolated from the other diploid A-genome species in potato relatives.</title>
        <authorList>
            <person name="Hosaka K."/>
        </authorList>
    </citation>
    <scope>NUCLEOTIDE SEQUENCE</scope>
    <source>
        <tissue evidence="2">Young leaves</tissue>
    </source>
</reference>